<evidence type="ECO:0000256" key="1">
    <source>
        <dbReference type="SAM" id="Coils"/>
    </source>
</evidence>
<feature type="compositionally biased region" description="Basic and acidic residues" evidence="2">
    <location>
        <begin position="60"/>
        <end position="69"/>
    </location>
</feature>
<protein>
    <submittedName>
        <fullName evidence="3">Uncharacterized protein</fullName>
    </submittedName>
</protein>
<reference evidence="3 4" key="1">
    <citation type="submission" date="2017-06" db="EMBL/GenBank/DDBJ databases">
        <authorList>
            <person name="Kim H.J."/>
            <person name="Triplett B.A."/>
        </authorList>
    </citation>
    <scope>NUCLEOTIDE SEQUENCE [LARGE SCALE GENOMIC DNA]</scope>
    <source>
        <strain evidence="3 4">DSM 45207</strain>
    </source>
</reference>
<evidence type="ECO:0000313" key="4">
    <source>
        <dbReference type="Proteomes" id="UP000198348"/>
    </source>
</evidence>
<evidence type="ECO:0000256" key="2">
    <source>
        <dbReference type="SAM" id="MobiDB-lite"/>
    </source>
</evidence>
<keyword evidence="4" id="KW-1185">Reference proteome</keyword>
<dbReference type="EMBL" id="FZNW01000006">
    <property type="protein sequence ID" value="SNR44057.1"/>
    <property type="molecule type" value="Genomic_DNA"/>
</dbReference>
<dbReference type="OrthoDB" id="3479073at2"/>
<evidence type="ECO:0000313" key="3">
    <source>
        <dbReference type="EMBL" id="SNR44057.1"/>
    </source>
</evidence>
<dbReference type="AlphaFoldDB" id="A0A238WCB6"/>
<keyword evidence="1" id="KW-0175">Coiled coil</keyword>
<name>A0A238WCB6_9PSEU</name>
<feature type="region of interest" description="Disordered" evidence="2">
    <location>
        <begin position="18"/>
        <end position="96"/>
    </location>
</feature>
<proteinExistence type="predicted"/>
<gene>
    <name evidence="3" type="ORF">SAMN06265360_10618</name>
</gene>
<dbReference type="RefSeq" id="WP_089300620.1">
    <property type="nucleotide sequence ID" value="NZ_FZNW01000006.1"/>
</dbReference>
<sequence length="589" mass="62066">MALTIGELTAYLTVEDELSDGVERAESSLTELGDTARQESDRAESSLEGVGKAAGTMDTTTRRASDRTGESFSRVGKSATDMGDSTAESSDRLTRFGETADAADERAMGFRDALTGVQDTMLGVGDLSRGHTMEGLMLLGTGFADLGSSIYKGVVPAITSVRNGFKDLRTSGSRTRTVLGRIGRGAGAAGLALGGLVAATHAVGAALGDEVNPDIEALVVGLERLESAGEITGQMTRLLGEDFNLLDDAIKASTDTLGNNFEEWLAKTTGVEDVGESIAKLRGRLEDTDEALARMAQESPERAERALQQLADTAGLSDEQFRKLKDDSLPQYTAAQETAAAKAKEHKEQLEQQVEALKAATDPVFALTSALDNVETAQTDYNEAVQKHGAESQQAQTASLELAEAVAGAEAAAKNGDLSFDEFRSKLDQWVAQGAVTAGQARNIAAEVRGARGEAESYGGHYNASVGLQGHWTVRQHLGGLMDFLDAFTMPHTAFVNVQTSGGIPGRASGGDVTSGRTYLVGEEGPELFTPDRSGYITPNDKLDRADGSPSGRGGRSGKVLHIENFTASENAPPSKVAKELDWLAKNRG</sequence>
<organism evidence="3 4">
    <name type="scientific">Haloechinothrix alba</name>
    <dbReference type="NCBI Taxonomy" id="664784"/>
    <lineage>
        <taxon>Bacteria</taxon>
        <taxon>Bacillati</taxon>
        <taxon>Actinomycetota</taxon>
        <taxon>Actinomycetes</taxon>
        <taxon>Pseudonocardiales</taxon>
        <taxon>Pseudonocardiaceae</taxon>
        <taxon>Haloechinothrix</taxon>
    </lineage>
</organism>
<feature type="compositionally biased region" description="Basic and acidic residues" evidence="2">
    <location>
        <begin position="34"/>
        <end position="45"/>
    </location>
</feature>
<feature type="coiled-coil region" evidence="1">
    <location>
        <begin position="333"/>
        <end position="360"/>
    </location>
</feature>
<dbReference type="Proteomes" id="UP000198348">
    <property type="component" value="Unassembled WGS sequence"/>
</dbReference>
<feature type="region of interest" description="Disordered" evidence="2">
    <location>
        <begin position="524"/>
        <end position="559"/>
    </location>
</feature>
<accession>A0A238WCB6</accession>